<keyword evidence="2" id="KW-1185">Reference proteome</keyword>
<gene>
    <name evidence="1" type="ORF">EB241_01470</name>
</gene>
<evidence type="ECO:0000313" key="1">
    <source>
        <dbReference type="EMBL" id="RQM40001.1"/>
    </source>
</evidence>
<protein>
    <submittedName>
        <fullName evidence="1">Uncharacterized protein</fullName>
    </submittedName>
</protein>
<reference evidence="1 2" key="1">
    <citation type="submission" date="2018-10" db="EMBL/GenBank/DDBJ databases">
        <title>Draft genome sequence for the type isolate of Erwinia psidii, agent causal of bacterial blight in guava (Psidium guajava) and wilt and die-back of Eucalyptus spp.</title>
        <authorList>
            <person name="Hermenegildo P.S."/>
            <person name="Santos S.A."/>
            <person name="Guimaraes L.M.S."/>
            <person name="Vidigal P.M.P."/>
            <person name="Pereira I.C."/>
            <person name="Badel J.L."/>
            <person name="Alfenas-Zerbini P."/>
            <person name="Ferreira M.A.S.V."/>
            <person name="Alfenas A.C."/>
        </authorList>
    </citation>
    <scope>NUCLEOTIDE SEQUENCE [LARGE SCALE GENOMIC DNA]</scope>
    <source>
        <strain evidence="1 2">IBSBF 435</strain>
    </source>
</reference>
<dbReference type="Proteomes" id="UP000279457">
    <property type="component" value="Unassembled WGS sequence"/>
</dbReference>
<sequence length="61" mass="6962">MSVLWALLPKEIENIIKAAIWRLFLYFQNGVGQMEHSNLPPDFAATSITWLKNNAQVIYGV</sequence>
<evidence type="ECO:0000313" key="2">
    <source>
        <dbReference type="Proteomes" id="UP000279457"/>
    </source>
</evidence>
<name>A0A3N6SMA8_9GAMM</name>
<dbReference type="AlphaFoldDB" id="A0A3N6SMA8"/>
<dbReference type="EMBL" id="RHHM01000001">
    <property type="protein sequence ID" value="RQM40001.1"/>
    <property type="molecule type" value="Genomic_DNA"/>
</dbReference>
<comment type="caution">
    <text evidence="1">The sequence shown here is derived from an EMBL/GenBank/DDBJ whole genome shotgun (WGS) entry which is preliminary data.</text>
</comment>
<proteinExistence type="predicted"/>
<organism evidence="1 2">
    <name type="scientific">Erwinia psidii</name>
    <dbReference type="NCBI Taxonomy" id="69224"/>
    <lineage>
        <taxon>Bacteria</taxon>
        <taxon>Pseudomonadati</taxon>
        <taxon>Pseudomonadota</taxon>
        <taxon>Gammaproteobacteria</taxon>
        <taxon>Enterobacterales</taxon>
        <taxon>Erwiniaceae</taxon>
        <taxon>Erwinia</taxon>
    </lineage>
</organism>
<accession>A0A3N6SMA8</accession>